<dbReference type="KEGG" id="ruv:EC9_12130"/>
<evidence type="ECO:0000313" key="5">
    <source>
        <dbReference type="Proteomes" id="UP000319557"/>
    </source>
</evidence>
<dbReference type="RefSeq" id="WP_145343159.1">
    <property type="nucleotide sequence ID" value="NZ_CP036261.1"/>
</dbReference>
<sequence length="236" mass="26269">MLKRIFDIVFASAILTACAPLFALIAILTKLDSNGPVFFVQDRLGLNGEVFSMFKFRTMVKDAEQTGTGLFSYSDDSRITRVGRVLRMTSLDELPQFINVVMGTMSVVGPRPPVTYELGDYQNFSDWQKMRFTVKPGLTGLAQVSGRNALTWEQKIQFDNEYVREFDRSGMRYDAVLILRTIWVVATLQSVVETRRAEDEASLTLASEDCISAPAEPADISTANGDLEGQASRRAA</sequence>
<feature type="domain" description="Bacterial sugar transferase" evidence="3">
    <location>
        <begin position="3"/>
        <end position="186"/>
    </location>
</feature>
<dbReference type="Pfam" id="PF02397">
    <property type="entry name" value="Bac_transf"/>
    <property type="match status" value="1"/>
</dbReference>
<dbReference type="AlphaFoldDB" id="A0A517LWP0"/>
<evidence type="ECO:0000256" key="2">
    <source>
        <dbReference type="SAM" id="MobiDB-lite"/>
    </source>
</evidence>
<name>A0A517LWP0_9BACT</name>
<dbReference type="PANTHER" id="PTHR30576:SF0">
    <property type="entry name" value="UNDECAPRENYL-PHOSPHATE N-ACETYLGALACTOSAMINYL 1-PHOSPHATE TRANSFERASE-RELATED"/>
    <property type="match status" value="1"/>
</dbReference>
<comment type="similarity">
    <text evidence="1">Belongs to the bacterial sugar transferase family.</text>
</comment>
<evidence type="ECO:0000259" key="3">
    <source>
        <dbReference type="Pfam" id="PF02397"/>
    </source>
</evidence>
<dbReference type="GO" id="GO:0089702">
    <property type="term" value="F:undecaprenyl-phosphate glucose phosphotransferase activity"/>
    <property type="evidence" value="ECO:0007669"/>
    <property type="project" value="UniProtKB-EC"/>
</dbReference>
<evidence type="ECO:0000313" key="4">
    <source>
        <dbReference type="EMBL" id="QDS87037.1"/>
    </source>
</evidence>
<protein>
    <submittedName>
        <fullName evidence="4">UDP-glucose:undecaprenyl-phosphate glucose-1-phosphate transferase</fullName>
        <ecNumber evidence="4">2.7.8.31</ecNumber>
    </submittedName>
</protein>
<gene>
    <name evidence="4" type="primary">wcaJ_1</name>
    <name evidence="4" type="ORF">EC9_12130</name>
</gene>
<reference evidence="4 5" key="1">
    <citation type="submission" date="2019-02" db="EMBL/GenBank/DDBJ databases">
        <title>Deep-cultivation of Planctomycetes and their phenomic and genomic characterization uncovers novel biology.</title>
        <authorList>
            <person name="Wiegand S."/>
            <person name="Jogler M."/>
            <person name="Boedeker C."/>
            <person name="Pinto D."/>
            <person name="Vollmers J."/>
            <person name="Rivas-Marin E."/>
            <person name="Kohn T."/>
            <person name="Peeters S.H."/>
            <person name="Heuer A."/>
            <person name="Rast P."/>
            <person name="Oberbeckmann S."/>
            <person name="Bunk B."/>
            <person name="Jeske O."/>
            <person name="Meyerdierks A."/>
            <person name="Storesund J.E."/>
            <person name="Kallscheuer N."/>
            <person name="Luecker S."/>
            <person name="Lage O.M."/>
            <person name="Pohl T."/>
            <person name="Merkel B.J."/>
            <person name="Hornburger P."/>
            <person name="Mueller R.-W."/>
            <person name="Bruemmer F."/>
            <person name="Labrenz M."/>
            <person name="Spormann A.M."/>
            <person name="Op den Camp H."/>
            <person name="Overmann J."/>
            <person name="Amann R."/>
            <person name="Jetten M.S.M."/>
            <person name="Mascher T."/>
            <person name="Medema M.H."/>
            <person name="Devos D.P."/>
            <person name="Kaster A.-K."/>
            <person name="Ovreas L."/>
            <person name="Rohde M."/>
            <person name="Galperin M.Y."/>
            <person name="Jogler C."/>
        </authorList>
    </citation>
    <scope>NUCLEOTIDE SEQUENCE [LARGE SCALE GENOMIC DNA]</scope>
    <source>
        <strain evidence="4 5">EC9</strain>
    </source>
</reference>
<keyword evidence="5" id="KW-1185">Reference proteome</keyword>
<evidence type="ECO:0000256" key="1">
    <source>
        <dbReference type="ARBA" id="ARBA00006464"/>
    </source>
</evidence>
<dbReference type="EMBL" id="CP036261">
    <property type="protein sequence ID" value="QDS87037.1"/>
    <property type="molecule type" value="Genomic_DNA"/>
</dbReference>
<dbReference type="OrthoDB" id="9766874at2"/>
<dbReference type="PROSITE" id="PS51257">
    <property type="entry name" value="PROKAR_LIPOPROTEIN"/>
    <property type="match status" value="1"/>
</dbReference>
<dbReference type="PANTHER" id="PTHR30576">
    <property type="entry name" value="COLANIC BIOSYNTHESIS UDP-GLUCOSE LIPID CARRIER TRANSFERASE"/>
    <property type="match status" value="1"/>
</dbReference>
<dbReference type="Proteomes" id="UP000319557">
    <property type="component" value="Chromosome"/>
</dbReference>
<accession>A0A517LWP0</accession>
<organism evidence="4 5">
    <name type="scientific">Rosistilla ulvae</name>
    <dbReference type="NCBI Taxonomy" id="1930277"/>
    <lineage>
        <taxon>Bacteria</taxon>
        <taxon>Pseudomonadati</taxon>
        <taxon>Planctomycetota</taxon>
        <taxon>Planctomycetia</taxon>
        <taxon>Pirellulales</taxon>
        <taxon>Pirellulaceae</taxon>
        <taxon>Rosistilla</taxon>
    </lineage>
</organism>
<keyword evidence="4" id="KW-0808">Transferase</keyword>
<dbReference type="InterPro" id="IPR003362">
    <property type="entry name" value="Bact_transf"/>
</dbReference>
<proteinExistence type="inferred from homology"/>
<feature type="region of interest" description="Disordered" evidence="2">
    <location>
        <begin position="214"/>
        <end position="236"/>
    </location>
</feature>
<dbReference type="EC" id="2.7.8.31" evidence="4"/>